<keyword evidence="4" id="KW-1185">Reference proteome</keyword>
<dbReference type="KEGG" id="sgu:SGLAU_26350"/>
<dbReference type="CDD" id="cd06991">
    <property type="entry name" value="cupin_TcmJ-like"/>
    <property type="match status" value="1"/>
</dbReference>
<dbReference type="InterPro" id="IPR052044">
    <property type="entry name" value="PKS_Associated_Protein"/>
</dbReference>
<dbReference type="RefSeq" id="WP_043504913.1">
    <property type="nucleotide sequence ID" value="NZ_CP009438.1"/>
</dbReference>
<sequence>MAAAAKIAMSSVAPSHRQGGSTRALLTPSSVGATSGFLGHIELAPGESVTEHYHPFSDKYLYLIEGSLVVRVNGEEVRLERDEALFVTRGQRHRIENRGNVPARVVFQISPLAPRPELGHVDTEPVPNPAAAPPKVGG</sequence>
<dbReference type="EMBL" id="CP009438">
    <property type="protein sequence ID" value="AIS01208.1"/>
    <property type="molecule type" value="Genomic_DNA"/>
</dbReference>
<dbReference type="InterPro" id="IPR014710">
    <property type="entry name" value="RmlC-like_jellyroll"/>
</dbReference>
<dbReference type="Gene3D" id="2.60.120.10">
    <property type="entry name" value="Jelly Rolls"/>
    <property type="match status" value="1"/>
</dbReference>
<proteinExistence type="predicted"/>
<dbReference type="InterPro" id="IPR013096">
    <property type="entry name" value="Cupin_2"/>
</dbReference>
<dbReference type="InterPro" id="IPR016672">
    <property type="entry name" value="Polyketide_Synth_CurC_prd"/>
</dbReference>
<feature type="domain" description="Cupin type-2" evidence="2">
    <location>
        <begin position="40"/>
        <end position="107"/>
    </location>
</feature>
<gene>
    <name evidence="3" type="primary">tcmJ</name>
    <name evidence="3" type="ORF">SGLAU_26350</name>
</gene>
<dbReference type="PIRSF" id="PIRSF016602">
    <property type="entry name" value="CurC_prd"/>
    <property type="match status" value="1"/>
</dbReference>
<accession>A0A089XB56</accession>
<organism evidence="3 4">
    <name type="scientific">Streptomyces glaucescens</name>
    <dbReference type="NCBI Taxonomy" id="1907"/>
    <lineage>
        <taxon>Bacteria</taxon>
        <taxon>Bacillati</taxon>
        <taxon>Actinomycetota</taxon>
        <taxon>Actinomycetes</taxon>
        <taxon>Kitasatosporales</taxon>
        <taxon>Streptomycetaceae</taxon>
        <taxon>Streptomyces</taxon>
    </lineage>
</organism>
<feature type="compositionally biased region" description="Low complexity" evidence="1">
    <location>
        <begin position="1"/>
        <end position="13"/>
    </location>
</feature>
<evidence type="ECO:0000259" key="2">
    <source>
        <dbReference type="Pfam" id="PF07883"/>
    </source>
</evidence>
<evidence type="ECO:0000256" key="1">
    <source>
        <dbReference type="SAM" id="MobiDB-lite"/>
    </source>
</evidence>
<protein>
    <submittedName>
        <fullName evidence="3">Tetracenomycin polyketide synthesis protein TcmJ, putative B-ring cyclase</fullName>
    </submittedName>
</protein>
<dbReference type="HOGENOM" id="CLU_129810_0_0_11"/>
<reference evidence="4" key="1">
    <citation type="journal article" date="2015" name="J. Biotechnol.">
        <title>Complete genome sequence of the actinobacterium Streptomyces glaucescens GLA.O (DSM 40922) consisting of a linear chromosome and one linear plasmid.</title>
        <authorList>
            <person name="Ortseifen V."/>
            <person name="Winkler A."/>
            <person name="Albersmeier A."/>
            <person name="Wendler S."/>
            <person name="Puhler A."/>
            <person name="Kalinowski J."/>
            <person name="Ruckert C."/>
        </authorList>
    </citation>
    <scope>NUCLEOTIDE SEQUENCE [LARGE SCALE GENOMIC DNA]</scope>
    <source>
        <strain evidence="4">DSM 40922 / GLA O</strain>
    </source>
</reference>
<dbReference type="InterPro" id="IPR011051">
    <property type="entry name" value="RmlC_Cupin_sf"/>
</dbReference>
<evidence type="ECO:0000313" key="3">
    <source>
        <dbReference type="EMBL" id="AIS01208.1"/>
    </source>
</evidence>
<evidence type="ECO:0000313" key="4">
    <source>
        <dbReference type="Proteomes" id="UP000029482"/>
    </source>
</evidence>
<dbReference type="Pfam" id="PF07883">
    <property type="entry name" value="Cupin_2"/>
    <property type="match status" value="1"/>
</dbReference>
<feature type="region of interest" description="Disordered" evidence="1">
    <location>
        <begin position="1"/>
        <end position="23"/>
    </location>
</feature>
<dbReference type="PANTHER" id="PTHR36114">
    <property type="entry name" value="16.7 KDA PROTEIN IN WHIE LOCUS"/>
    <property type="match status" value="1"/>
</dbReference>
<name>A0A089XB56_STRGA</name>
<dbReference type="SUPFAM" id="SSF51182">
    <property type="entry name" value="RmlC-like cupins"/>
    <property type="match status" value="1"/>
</dbReference>
<dbReference type="PANTHER" id="PTHR36114:SF1">
    <property type="entry name" value="16.7 KDA PROTEIN IN WHIE LOCUS"/>
    <property type="match status" value="1"/>
</dbReference>
<feature type="region of interest" description="Disordered" evidence="1">
    <location>
        <begin position="116"/>
        <end position="138"/>
    </location>
</feature>
<dbReference type="Proteomes" id="UP000029482">
    <property type="component" value="Chromosome"/>
</dbReference>
<dbReference type="AlphaFoldDB" id="A0A089XB56"/>